<dbReference type="Proteomes" id="UP001444625">
    <property type="component" value="Unassembled WGS sequence"/>
</dbReference>
<keyword evidence="3" id="KW-1185">Reference proteome</keyword>
<dbReference type="Pfam" id="PF14526">
    <property type="entry name" value="Cass2"/>
    <property type="match status" value="1"/>
</dbReference>
<dbReference type="InterPro" id="IPR011256">
    <property type="entry name" value="Reg_factor_effector_dom_sf"/>
</dbReference>
<dbReference type="SUPFAM" id="SSF55136">
    <property type="entry name" value="Probable bacterial effector-binding domain"/>
    <property type="match status" value="1"/>
</dbReference>
<dbReference type="EMBL" id="JBDIML010000003">
    <property type="protein sequence ID" value="MEN2767904.1"/>
    <property type="molecule type" value="Genomic_DNA"/>
</dbReference>
<protein>
    <submittedName>
        <fullName evidence="2">GyrI-like domain-containing protein</fullName>
    </submittedName>
</protein>
<dbReference type="SMART" id="SM00871">
    <property type="entry name" value="AraC_E_bind"/>
    <property type="match status" value="1"/>
</dbReference>
<evidence type="ECO:0000313" key="2">
    <source>
        <dbReference type="EMBL" id="MEN2767904.1"/>
    </source>
</evidence>
<sequence>MNIASDKKEIIPEDFRPKQTPHSLRVIMGKANSQDINRSNVVIKELGEVKLIGFRVLCGNKDYQEEIHKAACILQERVKEIKHVMNSGRQVGAYIVEDTVPEKDGYWVCVQVSSFQQVPEDMVTLTVPPQKYVTMMHKGPNTLIGKSYEVIHNWMVIKDLKRASYSWKLELYQANEINPTDLHVELYDSIY</sequence>
<comment type="caution">
    <text evidence="2">The sequence shown here is derived from an EMBL/GenBank/DDBJ whole genome shotgun (WGS) entry which is preliminary data.</text>
</comment>
<dbReference type="RefSeq" id="WP_345825370.1">
    <property type="nucleotide sequence ID" value="NZ_JBDIML010000003.1"/>
</dbReference>
<dbReference type="InterPro" id="IPR029441">
    <property type="entry name" value="Cass2"/>
</dbReference>
<accession>A0ABU9XHY1</accession>
<gene>
    <name evidence="2" type="ORF">ABC228_11940</name>
</gene>
<proteinExistence type="predicted"/>
<organism evidence="2 3">
    <name type="scientific">Ornithinibacillus xuwenensis</name>
    <dbReference type="NCBI Taxonomy" id="3144668"/>
    <lineage>
        <taxon>Bacteria</taxon>
        <taxon>Bacillati</taxon>
        <taxon>Bacillota</taxon>
        <taxon>Bacilli</taxon>
        <taxon>Bacillales</taxon>
        <taxon>Bacillaceae</taxon>
        <taxon>Ornithinibacillus</taxon>
    </lineage>
</organism>
<name>A0ABU9XHY1_9BACI</name>
<feature type="domain" description="AraC effector-binding" evidence="1">
    <location>
        <begin position="39"/>
        <end position="191"/>
    </location>
</feature>
<dbReference type="InterPro" id="IPR010499">
    <property type="entry name" value="AraC_E-bd"/>
</dbReference>
<evidence type="ECO:0000313" key="3">
    <source>
        <dbReference type="Proteomes" id="UP001444625"/>
    </source>
</evidence>
<evidence type="ECO:0000259" key="1">
    <source>
        <dbReference type="SMART" id="SM00871"/>
    </source>
</evidence>
<reference evidence="2 3" key="1">
    <citation type="submission" date="2024-05" db="EMBL/GenBank/DDBJ databases">
        <authorList>
            <person name="Haq I."/>
            <person name="Ullah Z."/>
            <person name="Ahmad R."/>
            <person name="Li M."/>
            <person name="Tong Y."/>
        </authorList>
    </citation>
    <scope>NUCLEOTIDE SEQUENCE [LARGE SCALE GENOMIC DNA]</scope>
    <source>
        <strain evidence="2 3">16A2E</strain>
    </source>
</reference>
<dbReference type="Gene3D" id="3.20.80.10">
    <property type="entry name" value="Regulatory factor, effector binding domain"/>
    <property type="match status" value="1"/>
</dbReference>